<dbReference type="OrthoDB" id="7551493at2759"/>
<organism evidence="1 2">
    <name type="scientific">Lasius niger</name>
    <name type="common">Black garden ant</name>
    <dbReference type="NCBI Taxonomy" id="67767"/>
    <lineage>
        <taxon>Eukaryota</taxon>
        <taxon>Metazoa</taxon>
        <taxon>Ecdysozoa</taxon>
        <taxon>Arthropoda</taxon>
        <taxon>Hexapoda</taxon>
        <taxon>Insecta</taxon>
        <taxon>Pterygota</taxon>
        <taxon>Neoptera</taxon>
        <taxon>Endopterygota</taxon>
        <taxon>Hymenoptera</taxon>
        <taxon>Apocrita</taxon>
        <taxon>Aculeata</taxon>
        <taxon>Formicoidea</taxon>
        <taxon>Formicidae</taxon>
        <taxon>Formicinae</taxon>
        <taxon>Lasius</taxon>
        <taxon>Lasius</taxon>
    </lineage>
</organism>
<dbReference type="PaxDb" id="67767-A0A0J7JUN9"/>
<dbReference type="EMBL" id="LBMM01030692">
    <property type="protein sequence ID" value="KMQ81877.1"/>
    <property type="molecule type" value="Genomic_DNA"/>
</dbReference>
<sequence>MNPDEKLLPKYKGPYEIKAVLRKNRYVVTDKEGYNRTQKPYNAIMSADKLKPWIRVGDNIDSVEIENHDNENDHDI</sequence>
<gene>
    <name evidence="1" type="ORF">RF55_24899</name>
</gene>
<accession>A0A0J7JUN9</accession>
<reference evidence="1 2" key="1">
    <citation type="submission" date="2015-04" db="EMBL/GenBank/DDBJ databases">
        <title>Lasius niger genome sequencing.</title>
        <authorList>
            <person name="Konorov E.A."/>
            <person name="Nikitin M.A."/>
            <person name="Kirill M.V."/>
            <person name="Chang P."/>
        </authorList>
    </citation>
    <scope>NUCLEOTIDE SEQUENCE [LARGE SCALE GENOMIC DNA]</scope>
    <source>
        <tissue evidence="1">Whole</tissue>
    </source>
</reference>
<evidence type="ECO:0000313" key="1">
    <source>
        <dbReference type="EMBL" id="KMQ81877.1"/>
    </source>
</evidence>
<protein>
    <submittedName>
        <fullName evidence="1">Uncharacterized protein</fullName>
    </submittedName>
</protein>
<name>A0A0J7JUN9_LASNI</name>
<dbReference type="AlphaFoldDB" id="A0A0J7JUN9"/>
<evidence type="ECO:0000313" key="2">
    <source>
        <dbReference type="Proteomes" id="UP000036403"/>
    </source>
</evidence>
<proteinExistence type="predicted"/>
<dbReference type="STRING" id="67767.A0A0J7JUN9"/>
<dbReference type="Proteomes" id="UP000036403">
    <property type="component" value="Unassembled WGS sequence"/>
</dbReference>
<comment type="caution">
    <text evidence="1">The sequence shown here is derived from an EMBL/GenBank/DDBJ whole genome shotgun (WGS) entry which is preliminary data.</text>
</comment>
<keyword evidence="2" id="KW-1185">Reference proteome</keyword>